<evidence type="ECO:0000313" key="3">
    <source>
        <dbReference type="EMBL" id="KAF2197229.1"/>
    </source>
</evidence>
<keyword evidence="4" id="KW-1185">Reference proteome</keyword>
<evidence type="ECO:0000256" key="1">
    <source>
        <dbReference type="SAM" id="MobiDB-lite"/>
    </source>
</evidence>
<gene>
    <name evidence="3" type="ORF">GQ43DRAFT_403481</name>
</gene>
<dbReference type="EMBL" id="ML994261">
    <property type="protein sequence ID" value="KAF2197229.1"/>
    <property type="molecule type" value="Genomic_DNA"/>
</dbReference>
<dbReference type="InterPro" id="IPR013096">
    <property type="entry name" value="Cupin_2"/>
</dbReference>
<dbReference type="AlphaFoldDB" id="A0A9P4MLL8"/>
<dbReference type="PANTHER" id="PTHR43346">
    <property type="entry name" value="LIGAND BINDING DOMAIN PROTEIN, PUTATIVE (AFU_ORTHOLOGUE AFUA_6G14370)-RELATED"/>
    <property type="match status" value="1"/>
</dbReference>
<dbReference type="InterPro" id="IPR014710">
    <property type="entry name" value="RmlC-like_jellyroll"/>
</dbReference>
<sequence length="165" mass="18258">MPGNRENHPPKHEMVHFKGLMSEVRRFGDFRTVLHTGLYSQIVAMEIPVGGDIGDEVHTVDQILLFTSGKGLATVAGKDQEIKASDVVVVPAGTQHQFVNKGDTPLELITIYSPAEHFPSSVHKTKEEGDKAEEEGVDEAPVWSRRPKKENEQEGLVKLSGKYDE</sequence>
<organism evidence="3 4">
    <name type="scientific">Delitschia confertaspora ATCC 74209</name>
    <dbReference type="NCBI Taxonomy" id="1513339"/>
    <lineage>
        <taxon>Eukaryota</taxon>
        <taxon>Fungi</taxon>
        <taxon>Dikarya</taxon>
        <taxon>Ascomycota</taxon>
        <taxon>Pezizomycotina</taxon>
        <taxon>Dothideomycetes</taxon>
        <taxon>Pleosporomycetidae</taxon>
        <taxon>Pleosporales</taxon>
        <taxon>Delitschiaceae</taxon>
        <taxon>Delitschia</taxon>
    </lineage>
</organism>
<evidence type="ECO:0000313" key="4">
    <source>
        <dbReference type="Proteomes" id="UP000799536"/>
    </source>
</evidence>
<feature type="domain" description="Cupin type-2" evidence="2">
    <location>
        <begin position="45"/>
        <end position="112"/>
    </location>
</feature>
<dbReference type="Gene3D" id="2.60.120.10">
    <property type="entry name" value="Jelly Rolls"/>
    <property type="match status" value="1"/>
</dbReference>
<dbReference type="Pfam" id="PF07883">
    <property type="entry name" value="Cupin_2"/>
    <property type="match status" value="1"/>
</dbReference>
<accession>A0A9P4MLL8</accession>
<dbReference type="FunFam" id="2.60.120.10:FF:000601">
    <property type="entry name" value="Mannose-1-phosphate guanylyltransferase/mannose-6-phosphate isomerase"/>
    <property type="match status" value="1"/>
</dbReference>
<name>A0A9P4MLL8_9PLEO</name>
<dbReference type="InterPro" id="IPR052538">
    <property type="entry name" value="Flavonoid_dioxygenase-like"/>
</dbReference>
<dbReference type="OrthoDB" id="1161823at2759"/>
<reference evidence="3" key="1">
    <citation type="journal article" date="2020" name="Stud. Mycol.">
        <title>101 Dothideomycetes genomes: a test case for predicting lifestyles and emergence of pathogens.</title>
        <authorList>
            <person name="Haridas S."/>
            <person name="Albert R."/>
            <person name="Binder M."/>
            <person name="Bloem J."/>
            <person name="Labutti K."/>
            <person name="Salamov A."/>
            <person name="Andreopoulos B."/>
            <person name="Baker S."/>
            <person name="Barry K."/>
            <person name="Bills G."/>
            <person name="Bluhm B."/>
            <person name="Cannon C."/>
            <person name="Castanera R."/>
            <person name="Culley D."/>
            <person name="Daum C."/>
            <person name="Ezra D."/>
            <person name="Gonzalez J."/>
            <person name="Henrissat B."/>
            <person name="Kuo A."/>
            <person name="Liang C."/>
            <person name="Lipzen A."/>
            <person name="Lutzoni F."/>
            <person name="Magnuson J."/>
            <person name="Mondo S."/>
            <person name="Nolan M."/>
            <person name="Ohm R."/>
            <person name="Pangilinan J."/>
            <person name="Park H.-J."/>
            <person name="Ramirez L."/>
            <person name="Alfaro M."/>
            <person name="Sun H."/>
            <person name="Tritt A."/>
            <person name="Yoshinaga Y."/>
            <person name="Zwiers L.-H."/>
            <person name="Turgeon B."/>
            <person name="Goodwin S."/>
            <person name="Spatafora J."/>
            <person name="Crous P."/>
            <person name="Grigoriev I."/>
        </authorList>
    </citation>
    <scope>NUCLEOTIDE SEQUENCE</scope>
    <source>
        <strain evidence="3">ATCC 74209</strain>
    </source>
</reference>
<dbReference type="SUPFAM" id="SSF51182">
    <property type="entry name" value="RmlC-like cupins"/>
    <property type="match status" value="1"/>
</dbReference>
<dbReference type="InterPro" id="IPR011051">
    <property type="entry name" value="RmlC_Cupin_sf"/>
</dbReference>
<protein>
    <submittedName>
        <fullName evidence="3">RmlC-like cupin</fullName>
    </submittedName>
</protein>
<proteinExistence type="predicted"/>
<feature type="region of interest" description="Disordered" evidence="1">
    <location>
        <begin position="120"/>
        <end position="165"/>
    </location>
</feature>
<dbReference type="CDD" id="cd02223">
    <property type="entry name" value="cupin_Bh2720-like"/>
    <property type="match status" value="1"/>
</dbReference>
<dbReference type="PANTHER" id="PTHR43346:SF1">
    <property type="entry name" value="QUERCETIN 2,3-DIOXYGENASE-RELATED"/>
    <property type="match status" value="1"/>
</dbReference>
<evidence type="ECO:0000259" key="2">
    <source>
        <dbReference type="Pfam" id="PF07883"/>
    </source>
</evidence>
<dbReference type="Proteomes" id="UP000799536">
    <property type="component" value="Unassembled WGS sequence"/>
</dbReference>
<comment type="caution">
    <text evidence="3">The sequence shown here is derived from an EMBL/GenBank/DDBJ whole genome shotgun (WGS) entry which is preliminary data.</text>
</comment>